<comment type="pathway">
    <text evidence="2">Siderophore biosynthesis.</text>
</comment>
<sequence length="198" mass="23616">MQPEFSFYDHTVQKKLSYVKVDLERDVSLLHKWQQQPYVIPYWKLDISFEAYKKHLRTFLADQHQTLYMGLIDGVPMSYWEAYWVKGDVVEKSYDPHPKDQGIHLLIGEESFIGKGYALPLLRAIVHFQFLSKGTEKVIAEPDIRNEKMIHVFEKCGFEKVKPIELPDKTGMLMYCHRETFERRWRDVFQTITTKRNI</sequence>
<dbReference type="EMBL" id="JACSQM010000002">
    <property type="protein sequence ID" value="MBD7963714.1"/>
    <property type="molecule type" value="Genomic_DNA"/>
</dbReference>
<dbReference type="InterPro" id="IPR000182">
    <property type="entry name" value="GNAT_dom"/>
</dbReference>
<evidence type="ECO:0000313" key="7">
    <source>
        <dbReference type="EMBL" id="MBD7963714.1"/>
    </source>
</evidence>
<dbReference type="PANTHER" id="PTHR31438:SF1">
    <property type="entry name" value="LYSINE N-ACYLTRANSFERASE C17G9.06C-RELATED"/>
    <property type="match status" value="1"/>
</dbReference>
<evidence type="ECO:0000313" key="8">
    <source>
        <dbReference type="Proteomes" id="UP000603641"/>
    </source>
</evidence>
<evidence type="ECO:0000256" key="4">
    <source>
        <dbReference type="ARBA" id="ARBA00023251"/>
    </source>
</evidence>
<comment type="function">
    <text evidence="1">Acyltransferase required for the direct transfer of medium- to long-chain fatty acyl moieties from a carrier protein (MbtL) on to the epsilon-amino group of lysine residue in the mycobactin core.</text>
</comment>
<name>A0ABR8SJQ4_9BACL</name>
<protein>
    <recommendedName>
        <fullName evidence="3">Lysine N-acyltransferase MbtK</fullName>
    </recommendedName>
    <alternativeName>
        <fullName evidence="5">Mycobactin synthase protein K</fullName>
    </alternativeName>
</protein>
<gene>
    <name evidence="7" type="ORF">H9648_06560</name>
</gene>
<organism evidence="7 8">
    <name type="scientific">Fictibacillus norfolkensis</name>
    <dbReference type="NCBI Taxonomy" id="2762233"/>
    <lineage>
        <taxon>Bacteria</taxon>
        <taxon>Bacillati</taxon>
        <taxon>Bacillota</taxon>
        <taxon>Bacilli</taxon>
        <taxon>Bacillales</taxon>
        <taxon>Fictibacillaceae</taxon>
        <taxon>Fictibacillus</taxon>
    </lineage>
</organism>
<feature type="domain" description="N-acetyltransferase" evidence="6">
    <location>
        <begin position="40"/>
        <end position="179"/>
    </location>
</feature>
<comment type="caution">
    <text evidence="7">The sequence shown here is derived from an EMBL/GenBank/DDBJ whole genome shotgun (WGS) entry which is preliminary data.</text>
</comment>
<dbReference type="SMART" id="SM01006">
    <property type="entry name" value="AlcB"/>
    <property type="match status" value="1"/>
</dbReference>
<dbReference type="SUPFAM" id="SSF55729">
    <property type="entry name" value="Acyl-CoA N-acyltransferases (Nat)"/>
    <property type="match status" value="1"/>
</dbReference>
<dbReference type="Gene3D" id="3.40.630.30">
    <property type="match status" value="1"/>
</dbReference>
<dbReference type="InterPro" id="IPR016181">
    <property type="entry name" value="Acyl_CoA_acyltransferase"/>
</dbReference>
<keyword evidence="8" id="KW-1185">Reference proteome</keyword>
<evidence type="ECO:0000256" key="1">
    <source>
        <dbReference type="ARBA" id="ARBA00003818"/>
    </source>
</evidence>
<dbReference type="Proteomes" id="UP000603641">
    <property type="component" value="Unassembled WGS sequence"/>
</dbReference>
<accession>A0ABR8SJQ4</accession>
<evidence type="ECO:0000256" key="3">
    <source>
        <dbReference type="ARBA" id="ARBA00020586"/>
    </source>
</evidence>
<keyword evidence="4" id="KW-0046">Antibiotic resistance</keyword>
<evidence type="ECO:0000256" key="5">
    <source>
        <dbReference type="ARBA" id="ARBA00031122"/>
    </source>
</evidence>
<dbReference type="InterPro" id="IPR019432">
    <property type="entry name" value="Acyltransferase_MbtK/IucB-like"/>
</dbReference>
<evidence type="ECO:0000259" key="6">
    <source>
        <dbReference type="PROSITE" id="PS51186"/>
    </source>
</evidence>
<dbReference type="PANTHER" id="PTHR31438">
    <property type="entry name" value="LYSINE N-ACYLTRANSFERASE C17G9.06C-RELATED"/>
    <property type="match status" value="1"/>
</dbReference>
<evidence type="ECO:0000256" key="2">
    <source>
        <dbReference type="ARBA" id="ARBA00004924"/>
    </source>
</evidence>
<dbReference type="PROSITE" id="PS51186">
    <property type="entry name" value="GNAT"/>
    <property type="match status" value="1"/>
</dbReference>
<proteinExistence type="predicted"/>
<dbReference type="RefSeq" id="WP_191753080.1">
    <property type="nucleotide sequence ID" value="NZ_JACSQM010000002.1"/>
</dbReference>
<reference evidence="7 8" key="1">
    <citation type="submission" date="2020-08" db="EMBL/GenBank/DDBJ databases">
        <title>A Genomic Blueprint of the Chicken Gut Microbiome.</title>
        <authorList>
            <person name="Gilroy R."/>
            <person name="Ravi A."/>
            <person name="Getino M."/>
            <person name="Pursley I."/>
            <person name="Horton D.L."/>
            <person name="Alikhan N.-F."/>
            <person name="Baker D."/>
            <person name="Gharbi K."/>
            <person name="Hall N."/>
            <person name="Watson M."/>
            <person name="Adriaenssens E.M."/>
            <person name="Foster-Nyarko E."/>
            <person name="Jarju S."/>
            <person name="Secka A."/>
            <person name="Antonio M."/>
            <person name="Oren A."/>
            <person name="Chaudhuri R."/>
            <person name="La Ragione R.M."/>
            <person name="Hildebrand F."/>
            <person name="Pallen M.J."/>
        </authorList>
    </citation>
    <scope>NUCLEOTIDE SEQUENCE [LARGE SCALE GENOMIC DNA]</scope>
    <source>
        <strain evidence="7 8">Sa2CUA10</strain>
    </source>
</reference>
<dbReference type="Pfam" id="PF13523">
    <property type="entry name" value="Acetyltransf_8"/>
    <property type="match status" value="1"/>
</dbReference>